<evidence type="ECO:0000259" key="3">
    <source>
        <dbReference type="PROSITE" id="PS50940"/>
    </source>
</evidence>
<feature type="signal peptide" evidence="2">
    <location>
        <begin position="1"/>
        <end position="21"/>
    </location>
</feature>
<protein>
    <recommendedName>
        <fullName evidence="3">Chitin-binding type-2 domain-containing protein</fullName>
    </recommendedName>
</protein>
<dbReference type="PANTHER" id="PTHR22933">
    <property type="entry name" value="FI18007P1-RELATED"/>
    <property type="match status" value="1"/>
</dbReference>
<dbReference type="SUPFAM" id="SSF57625">
    <property type="entry name" value="Invertebrate chitin-binding proteins"/>
    <property type="match status" value="1"/>
</dbReference>
<proteinExistence type="predicted"/>
<feature type="domain" description="Chitin-binding type-2" evidence="3">
    <location>
        <begin position="362"/>
        <end position="420"/>
    </location>
</feature>
<feature type="compositionally biased region" description="Low complexity" evidence="1">
    <location>
        <begin position="322"/>
        <end position="342"/>
    </location>
</feature>
<feature type="compositionally biased region" description="Polar residues" evidence="1">
    <location>
        <begin position="82"/>
        <end position="102"/>
    </location>
</feature>
<dbReference type="Gene3D" id="2.170.140.10">
    <property type="entry name" value="Chitin binding domain"/>
    <property type="match status" value="1"/>
</dbReference>
<feature type="compositionally biased region" description="Polar residues" evidence="1">
    <location>
        <begin position="40"/>
        <end position="49"/>
    </location>
</feature>
<feature type="compositionally biased region" description="Gly residues" evidence="1">
    <location>
        <begin position="192"/>
        <end position="203"/>
    </location>
</feature>
<dbReference type="SMART" id="SM00494">
    <property type="entry name" value="ChtBD2"/>
    <property type="match status" value="1"/>
</dbReference>
<dbReference type="InterPro" id="IPR002557">
    <property type="entry name" value="Chitin-bd_dom"/>
</dbReference>
<feature type="region of interest" description="Disordered" evidence="1">
    <location>
        <begin position="460"/>
        <end position="532"/>
    </location>
</feature>
<dbReference type="InterPro" id="IPR036508">
    <property type="entry name" value="Chitin-bd_dom_sf"/>
</dbReference>
<evidence type="ECO:0000256" key="1">
    <source>
        <dbReference type="SAM" id="MobiDB-lite"/>
    </source>
</evidence>
<feature type="compositionally biased region" description="Gly residues" evidence="1">
    <location>
        <begin position="310"/>
        <end position="321"/>
    </location>
</feature>
<dbReference type="EMBL" id="HBUF01141440">
    <property type="protein sequence ID" value="CAG6646391.1"/>
    <property type="molecule type" value="Transcribed_RNA"/>
</dbReference>
<feature type="region of interest" description="Disordered" evidence="1">
    <location>
        <begin position="127"/>
        <end position="213"/>
    </location>
</feature>
<organism evidence="4">
    <name type="scientific">Cacopsylla melanoneura</name>
    <dbReference type="NCBI Taxonomy" id="428564"/>
    <lineage>
        <taxon>Eukaryota</taxon>
        <taxon>Metazoa</taxon>
        <taxon>Ecdysozoa</taxon>
        <taxon>Arthropoda</taxon>
        <taxon>Hexapoda</taxon>
        <taxon>Insecta</taxon>
        <taxon>Pterygota</taxon>
        <taxon>Neoptera</taxon>
        <taxon>Paraneoptera</taxon>
        <taxon>Hemiptera</taxon>
        <taxon>Sternorrhyncha</taxon>
        <taxon>Psylloidea</taxon>
        <taxon>Psyllidae</taxon>
        <taxon>Psyllinae</taxon>
        <taxon>Cacopsylla</taxon>
    </lineage>
</organism>
<feature type="compositionally biased region" description="Low complexity" evidence="1">
    <location>
        <begin position="127"/>
        <end position="156"/>
    </location>
</feature>
<feature type="compositionally biased region" description="Gly residues" evidence="1">
    <location>
        <begin position="246"/>
        <end position="304"/>
    </location>
</feature>
<dbReference type="InterPro" id="IPR052976">
    <property type="entry name" value="Scoloptoxin-like"/>
</dbReference>
<dbReference type="GO" id="GO:0008061">
    <property type="term" value="F:chitin binding"/>
    <property type="evidence" value="ECO:0007669"/>
    <property type="project" value="InterPro"/>
</dbReference>
<reference evidence="4" key="1">
    <citation type="submission" date="2021-05" db="EMBL/GenBank/DDBJ databases">
        <authorList>
            <person name="Alioto T."/>
            <person name="Alioto T."/>
            <person name="Gomez Garrido J."/>
        </authorList>
    </citation>
    <scope>NUCLEOTIDE SEQUENCE</scope>
</reference>
<dbReference type="PANTHER" id="PTHR22933:SF42">
    <property type="entry name" value="FI18455P1-RELATED"/>
    <property type="match status" value="1"/>
</dbReference>
<feature type="region of interest" description="Disordered" evidence="1">
    <location>
        <begin position="246"/>
        <end position="343"/>
    </location>
</feature>
<feature type="region of interest" description="Disordered" evidence="1">
    <location>
        <begin position="26"/>
        <end position="102"/>
    </location>
</feature>
<dbReference type="AlphaFoldDB" id="A0A8D8RBV2"/>
<dbReference type="EMBL" id="HBUF01141438">
    <property type="protein sequence ID" value="CAG6646387.1"/>
    <property type="molecule type" value="Transcribed_RNA"/>
</dbReference>
<dbReference type="GO" id="GO:0005576">
    <property type="term" value="C:extracellular region"/>
    <property type="evidence" value="ECO:0007669"/>
    <property type="project" value="InterPro"/>
</dbReference>
<keyword evidence="2" id="KW-0732">Signal</keyword>
<feature type="chain" id="PRO_5035638805" description="Chitin-binding type-2 domain-containing protein" evidence="2">
    <location>
        <begin position="22"/>
        <end position="547"/>
    </location>
</feature>
<sequence>MMNSLLFSLCTAILLGHISHAQNGYNYDKPNQPFPGPSTGRPTPAQNDFPTAPGGGYNYDKPTGPGAFPSPAPSGVGGYQPGYQSTTGRPYPSGSTGFPSSYPSTAGFPSTYPSSTAGYPSSYPTPGGYPSGPASPSYPSGPSAGYPSGPAAGYPSTTPRPQPGFPGTTVQSDFPTGSGGYGGQRPGQAPSGFGGTAPGGYTPGIGQSPSVFGQTGLGGGGVSVGANVQKPGGSFATGISASLGTYGGGQSGGQGPSGFGGGQPGGQGPSGFGGGQAGGQGPSSFGGGQAGGQGPSSFGGGQAGGQRPSGFGGGQGGGSVFTGGSNNIDDGDDGSYPGGDYSAIPGEPNIDYPIYASIPDTTFSCSNQQYDGYYADVEARCQVFHICHRGVKYDFLCPNGTIFHQQYFVCVWWNQFECGTAPSFYDLNANIYDYTKTGPAPGTSGQGPLANFPGMGPSGPTALFPGLNGPTGPTANFPGLTGPVGPTANFPGIAGPVGPTANYPGQTGPVGPTANFPSITGPVGPTANYPGIEKRHHLPSLLLGNQV</sequence>
<dbReference type="PROSITE" id="PS50940">
    <property type="entry name" value="CHIT_BIND_II"/>
    <property type="match status" value="1"/>
</dbReference>
<evidence type="ECO:0000256" key="2">
    <source>
        <dbReference type="SAM" id="SignalP"/>
    </source>
</evidence>
<accession>A0A8D8RBV2</accession>
<name>A0A8D8RBV2_9HEMI</name>
<evidence type="ECO:0000313" key="4">
    <source>
        <dbReference type="EMBL" id="CAG6646391.1"/>
    </source>
</evidence>
<dbReference type="Pfam" id="PF01607">
    <property type="entry name" value="CBM_14"/>
    <property type="match status" value="1"/>
</dbReference>